<accession>A0AAV6RUJ5</accession>
<protein>
    <submittedName>
        <fullName evidence="1">Uncharacterized protein</fullName>
    </submittedName>
</protein>
<evidence type="ECO:0000313" key="2">
    <source>
        <dbReference type="Proteomes" id="UP000693946"/>
    </source>
</evidence>
<keyword evidence="2" id="KW-1185">Reference proteome</keyword>
<comment type="caution">
    <text evidence="1">The sequence shown here is derived from an EMBL/GenBank/DDBJ whole genome shotgun (WGS) entry which is preliminary data.</text>
</comment>
<dbReference type="EMBL" id="JAGKHQ010000009">
    <property type="protein sequence ID" value="KAG7509081.1"/>
    <property type="molecule type" value="Genomic_DNA"/>
</dbReference>
<proteinExistence type="predicted"/>
<dbReference type="AlphaFoldDB" id="A0AAV6RUJ5"/>
<organism evidence="1 2">
    <name type="scientific">Solea senegalensis</name>
    <name type="common">Senegalese sole</name>
    <dbReference type="NCBI Taxonomy" id="28829"/>
    <lineage>
        <taxon>Eukaryota</taxon>
        <taxon>Metazoa</taxon>
        <taxon>Chordata</taxon>
        <taxon>Craniata</taxon>
        <taxon>Vertebrata</taxon>
        <taxon>Euteleostomi</taxon>
        <taxon>Actinopterygii</taxon>
        <taxon>Neopterygii</taxon>
        <taxon>Teleostei</taxon>
        <taxon>Neoteleostei</taxon>
        <taxon>Acanthomorphata</taxon>
        <taxon>Carangaria</taxon>
        <taxon>Pleuronectiformes</taxon>
        <taxon>Pleuronectoidei</taxon>
        <taxon>Soleidae</taxon>
        <taxon>Solea</taxon>
    </lineage>
</organism>
<name>A0AAV6RUJ5_SOLSE</name>
<evidence type="ECO:0000313" key="1">
    <source>
        <dbReference type="EMBL" id="KAG7509081.1"/>
    </source>
</evidence>
<reference evidence="1 2" key="1">
    <citation type="journal article" date="2021" name="Sci. Rep.">
        <title>Chromosome anchoring in Senegalese sole (Solea senegalensis) reveals sex-associated markers and genome rearrangements in flatfish.</title>
        <authorList>
            <person name="Guerrero-Cozar I."/>
            <person name="Gomez-Garrido J."/>
            <person name="Berbel C."/>
            <person name="Martinez-Blanch J.F."/>
            <person name="Alioto T."/>
            <person name="Claros M.G."/>
            <person name="Gagnaire P.A."/>
            <person name="Manchado M."/>
        </authorList>
    </citation>
    <scope>NUCLEOTIDE SEQUENCE [LARGE SCALE GENOMIC DNA]</scope>
    <source>
        <strain evidence="1">Sse05_10M</strain>
    </source>
</reference>
<sequence>MLNRYWICACIQLCGERGFNHPPSSSIDDSRSIALCPQRNHHFHPGRDSLHLTALAVNDTLTCDSMQMQQPGNLSTPQSDSSTAAMLWLKCDYRRLIACRSHTCRCRDISPQHNRGGVVG</sequence>
<gene>
    <name evidence="1" type="ORF">JOB18_034018</name>
</gene>
<dbReference type="Proteomes" id="UP000693946">
    <property type="component" value="Linkage Group LG17"/>
</dbReference>